<dbReference type="Pfam" id="PF25818">
    <property type="entry name" value="MTRES1_C"/>
    <property type="match status" value="1"/>
</dbReference>
<feature type="compositionally biased region" description="Acidic residues" evidence="2">
    <location>
        <begin position="121"/>
        <end position="138"/>
    </location>
</feature>
<organism evidence="4 5">
    <name type="scientific">Clupea harengus</name>
    <name type="common">Atlantic herring</name>
    <dbReference type="NCBI Taxonomy" id="7950"/>
    <lineage>
        <taxon>Eukaryota</taxon>
        <taxon>Metazoa</taxon>
        <taxon>Chordata</taxon>
        <taxon>Craniata</taxon>
        <taxon>Vertebrata</taxon>
        <taxon>Euteleostomi</taxon>
        <taxon>Actinopterygii</taxon>
        <taxon>Neopterygii</taxon>
        <taxon>Teleostei</taxon>
        <taxon>Clupei</taxon>
        <taxon>Clupeiformes</taxon>
        <taxon>Clupeoidei</taxon>
        <taxon>Clupeidae</taxon>
        <taxon>Clupea</taxon>
    </lineage>
</organism>
<evidence type="ECO:0000256" key="1">
    <source>
        <dbReference type="PROSITE-ProRule" id="PRU00182"/>
    </source>
</evidence>
<dbReference type="PANTHER" id="PTHR13633">
    <property type="entry name" value="MITOCHONDRIAL TRANSCRIPTION RESCUE FACTOR 1"/>
    <property type="match status" value="1"/>
</dbReference>
<dbReference type="GO" id="GO:1903108">
    <property type="term" value="P:regulation of mitochondrial transcription"/>
    <property type="evidence" value="ECO:0007669"/>
    <property type="project" value="TreeGrafter"/>
</dbReference>
<evidence type="ECO:0000259" key="3">
    <source>
        <dbReference type="Pfam" id="PF25818"/>
    </source>
</evidence>
<dbReference type="Proteomes" id="UP000515152">
    <property type="component" value="Chromosome 14"/>
</dbReference>
<dbReference type="PROSITE" id="PS50889">
    <property type="entry name" value="S4"/>
    <property type="match status" value="1"/>
</dbReference>
<evidence type="ECO:0000256" key="2">
    <source>
        <dbReference type="SAM" id="MobiDB-lite"/>
    </source>
</evidence>
<dbReference type="RefSeq" id="XP_012679388.1">
    <property type="nucleotide sequence ID" value="XM_012823934.3"/>
</dbReference>
<dbReference type="AlphaFoldDB" id="A0A6P3VRI6"/>
<keyword evidence="1" id="KW-0694">RNA-binding</keyword>
<name>A0A6P3VRI6_CLUHA</name>
<proteinExistence type="predicted"/>
<dbReference type="GeneID" id="105897072"/>
<dbReference type="GO" id="GO:0003723">
    <property type="term" value="F:RNA binding"/>
    <property type="evidence" value="ECO:0007669"/>
    <property type="project" value="UniProtKB-KW"/>
</dbReference>
<dbReference type="PANTHER" id="PTHR13633:SF3">
    <property type="entry name" value="MITOCHONDRIAL TRANSCRIPTION RESCUE FACTOR 1"/>
    <property type="match status" value="1"/>
</dbReference>
<accession>A0A6P3VRI6</accession>
<dbReference type="GO" id="GO:0005739">
    <property type="term" value="C:mitochondrion"/>
    <property type="evidence" value="ECO:0007669"/>
    <property type="project" value="TreeGrafter"/>
</dbReference>
<keyword evidence="4" id="KW-1185">Reference proteome</keyword>
<evidence type="ECO:0000313" key="5">
    <source>
        <dbReference type="RefSeq" id="XP_012679388.1"/>
    </source>
</evidence>
<feature type="domain" description="Mitochondrial transcription rescue factor 1 C-terminal" evidence="3">
    <location>
        <begin position="147"/>
        <end position="249"/>
    </location>
</feature>
<reference evidence="5" key="1">
    <citation type="submission" date="2025-08" db="UniProtKB">
        <authorList>
            <consortium name="RefSeq"/>
        </authorList>
    </citation>
    <scope>IDENTIFICATION</scope>
</reference>
<sequence>MRCLKCTRSYKSFPLLSEYKRGDAVSCRACGDTMQSLLPALTLRQLGRLNSIQLLSTGHGPAWSSWCPRTLHARQLWGSVGPMTLRTQALPTVRDSPSGWSVHQARYKTTKKKGSQRTVQEEEEEEEDDSDYEDELQDDPGLPKDYKDTEKYVQSLRYDLILKAGLDMARNKVEDAFYGSRLRLNGLKLIKKSKAVKVGDTLDFILGEDKDMDTVNLKRVIFKKVIGETKDTEKYKVILRTWKSLHLPKKDVYRE</sequence>
<feature type="region of interest" description="Disordered" evidence="2">
    <location>
        <begin position="91"/>
        <end position="146"/>
    </location>
</feature>
<dbReference type="CTD" id="51250"/>
<gene>
    <name evidence="5" type="primary">mtres1</name>
</gene>
<evidence type="ECO:0000313" key="4">
    <source>
        <dbReference type="Proteomes" id="UP000515152"/>
    </source>
</evidence>
<protein>
    <submittedName>
        <fullName evidence="5">Mitochondrial transcription rescue factor 1 isoform X1</fullName>
    </submittedName>
</protein>
<dbReference type="OrthoDB" id="4150at2759"/>
<dbReference type="KEGG" id="char:105897072"/>
<feature type="compositionally biased region" description="Basic residues" evidence="2">
    <location>
        <begin position="105"/>
        <end position="115"/>
    </location>
</feature>
<dbReference type="InterPro" id="IPR057896">
    <property type="entry name" value="MTRES1_C"/>
</dbReference>